<dbReference type="AlphaFoldDB" id="A0A164XMV1"/>
<organism evidence="1 2">
    <name type="scientific">Daphnia magna</name>
    <dbReference type="NCBI Taxonomy" id="35525"/>
    <lineage>
        <taxon>Eukaryota</taxon>
        <taxon>Metazoa</taxon>
        <taxon>Ecdysozoa</taxon>
        <taxon>Arthropoda</taxon>
        <taxon>Crustacea</taxon>
        <taxon>Branchiopoda</taxon>
        <taxon>Diplostraca</taxon>
        <taxon>Cladocera</taxon>
        <taxon>Anomopoda</taxon>
        <taxon>Daphniidae</taxon>
        <taxon>Daphnia</taxon>
    </lineage>
</organism>
<dbReference type="Proteomes" id="UP000076858">
    <property type="component" value="Unassembled WGS sequence"/>
</dbReference>
<accession>A0A164XMV1</accession>
<proteinExistence type="predicted"/>
<dbReference type="EMBL" id="LRGB01000951">
    <property type="protein sequence ID" value="KZS14395.1"/>
    <property type="molecule type" value="Genomic_DNA"/>
</dbReference>
<sequence>MFIDGHFTPANQVTLEKATSLGMSVILDGGKELKKTDGPVKNDQVCDAFEAAESSNQYQPKRNWCGLTRRRL</sequence>
<name>A0A164XMV1_9CRUS</name>
<keyword evidence="2" id="KW-1185">Reference proteome</keyword>
<evidence type="ECO:0000313" key="1">
    <source>
        <dbReference type="EMBL" id="KZS14395.1"/>
    </source>
</evidence>
<protein>
    <submittedName>
        <fullName evidence="1">Uncharacterized protein</fullName>
    </submittedName>
</protein>
<evidence type="ECO:0000313" key="2">
    <source>
        <dbReference type="Proteomes" id="UP000076858"/>
    </source>
</evidence>
<reference evidence="1 2" key="1">
    <citation type="submission" date="2016-03" db="EMBL/GenBank/DDBJ databases">
        <title>EvidentialGene: Evidence-directed Construction of Genes on Genomes.</title>
        <authorList>
            <person name="Gilbert D.G."/>
            <person name="Choi J.-H."/>
            <person name="Mockaitis K."/>
            <person name="Colbourne J."/>
            <person name="Pfrender M."/>
        </authorList>
    </citation>
    <scope>NUCLEOTIDE SEQUENCE [LARGE SCALE GENOMIC DNA]</scope>
    <source>
        <strain evidence="1 2">Xinb3</strain>
        <tissue evidence="1">Complete organism</tissue>
    </source>
</reference>
<comment type="caution">
    <text evidence="1">The sequence shown here is derived from an EMBL/GenBank/DDBJ whole genome shotgun (WGS) entry which is preliminary data.</text>
</comment>
<gene>
    <name evidence="1" type="ORF">APZ42_020259</name>
</gene>